<sequence>MRRSERDRVVRKAHQSLFDRVKRRSVGQVDKAQAAAVASDRARHRQWQAGSLWLQPVINITISM</sequence>
<organism evidence="1 2">
    <name type="scientific">Erwinia amylovora NBRC 12687 = CFBP 1232</name>
    <dbReference type="NCBI Taxonomy" id="1219359"/>
    <lineage>
        <taxon>Bacteria</taxon>
        <taxon>Pseudomonadati</taxon>
        <taxon>Pseudomonadota</taxon>
        <taxon>Gammaproteobacteria</taxon>
        <taxon>Enterobacterales</taxon>
        <taxon>Erwiniaceae</taxon>
        <taxon>Erwinia</taxon>
    </lineage>
</organism>
<reference evidence="1 2" key="1">
    <citation type="submission" date="2012-11" db="EMBL/GenBank/DDBJ databases">
        <authorList>
            <person name="Linke B."/>
        </authorList>
    </citation>
    <scope>NUCLEOTIDE SEQUENCE [LARGE SCALE GENOMIC DNA]</scope>
    <source>
        <strain evidence="2">CFBP 1232</strain>
    </source>
</reference>
<gene>
    <name evidence="1" type="ORF">BN437_3691</name>
</gene>
<comment type="caution">
    <text evidence="1">The sequence shown here is derived from an EMBL/GenBank/DDBJ whole genome shotgun (WGS) entry which is preliminary data.</text>
</comment>
<proteinExistence type="predicted"/>
<reference evidence="1 2" key="2">
    <citation type="submission" date="2013-04" db="EMBL/GenBank/DDBJ databases">
        <title>Comparative genomics of 12 strains of Erwinia amylovora identifies a pan-genome with a large conserved core and provides insights into host specificity.</title>
        <authorList>
            <person name="Mann R.A."/>
            <person name="Smits T.H.M."/>
            <person name="Buehlmann A."/>
            <person name="Blom J."/>
            <person name="Goesmann A."/>
            <person name="Frey J.E."/>
            <person name="Plummer K.M."/>
            <person name="Beer S.V."/>
            <person name="Luck J."/>
            <person name="Duffy B."/>
            <person name="Rodoni B."/>
        </authorList>
    </citation>
    <scope>NUCLEOTIDE SEQUENCE [LARGE SCALE GENOMIC DNA]</scope>
    <source>
        <strain evidence="2">CFBP 1232</strain>
    </source>
</reference>
<dbReference type="AlphaFoldDB" id="A0A831A5G6"/>
<dbReference type="EMBL" id="CAPB01000041">
    <property type="protein sequence ID" value="CCO95590.1"/>
    <property type="molecule type" value="Genomic_DNA"/>
</dbReference>
<protein>
    <submittedName>
        <fullName evidence="1">Uncharacterized protein</fullName>
    </submittedName>
</protein>
<dbReference type="Proteomes" id="UP000013111">
    <property type="component" value="Unassembled WGS sequence"/>
</dbReference>
<accession>A0A831A5G6</accession>
<evidence type="ECO:0000313" key="1">
    <source>
        <dbReference type="EMBL" id="CCO95590.1"/>
    </source>
</evidence>
<evidence type="ECO:0000313" key="2">
    <source>
        <dbReference type="Proteomes" id="UP000013111"/>
    </source>
</evidence>
<name>A0A831A5G6_ERWAM</name>